<dbReference type="ExpressionAtlas" id="A0A0J9YU11">
    <property type="expression patterns" value="baseline and differential"/>
</dbReference>
<protein>
    <submittedName>
        <fullName evidence="1">General transcription factor II I repeat domain-containing 1</fullName>
    </submittedName>
</protein>
<dbReference type="VEuPathDB" id="HostDB:ENSMUSG00000023079"/>
<dbReference type="AlphaFoldDB" id="A0A0J9YU11"/>
<accession>A0A0J9YU11</accession>
<reference evidence="1 3" key="2">
    <citation type="journal article" date="2011" name="PLoS Biol.">
        <title>Modernizing reference genome assemblies.</title>
        <authorList>
            <person name="Church D.M."/>
            <person name="Schneider V.A."/>
            <person name="Graves T."/>
            <person name="Auger K."/>
            <person name="Cunningham F."/>
            <person name="Bouk N."/>
            <person name="Chen H.C."/>
            <person name="Agarwala R."/>
            <person name="McLaren W.M."/>
            <person name="Ritchie G.R."/>
            <person name="Albracht D."/>
            <person name="Kremitzki M."/>
            <person name="Rock S."/>
            <person name="Kotkiewicz H."/>
            <person name="Kremitzki C."/>
            <person name="Wollam A."/>
            <person name="Trani L."/>
            <person name="Fulton L."/>
            <person name="Fulton R."/>
            <person name="Matthews L."/>
            <person name="Whitehead S."/>
            <person name="Chow W."/>
            <person name="Torrance J."/>
            <person name="Dunn M."/>
            <person name="Harden G."/>
            <person name="Threadgold G."/>
            <person name="Wood J."/>
            <person name="Collins J."/>
            <person name="Heath P."/>
            <person name="Griffiths G."/>
            <person name="Pelan S."/>
            <person name="Grafham D."/>
            <person name="Eichler E.E."/>
            <person name="Weinstock G."/>
            <person name="Mardis E.R."/>
            <person name="Wilson R.K."/>
            <person name="Howe K."/>
            <person name="Flicek P."/>
            <person name="Hubbard T."/>
        </authorList>
    </citation>
    <scope>NUCLEOTIDE SEQUENCE [LARGE SCALE GENOMIC DNA]</scope>
    <source>
        <strain evidence="1 3">C57BL/6J</strain>
    </source>
</reference>
<keyword evidence="3" id="KW-1185">Reference proteome</keyword>
<dbReference type="Ensembl" id="ENSMUST00000202321.4">
    <property type="protein sequence ID" value="ENSMUSP00000143948.2"/>
    <property type="gene ID" value="ENSMUSG00000023079.15"/>
</dbReference>
<feature type="non-terminal residue" evidence="1">
    <location>
        <position position="1"/>
    </location>
</feature>
<dbReference type="Bgee" id="ENSMUSG00000023079">
    <property type="expression patterns" value="Expressed in saccule of membranous labyrinth and 271 other cell types or tissues"/>
</dbReference>
<reference evidence="1 3" key="1">
    <citation type="journal article" date="2009" name="PLoS Biol.">
        <title>Lineage-specific biology revealed by a finished genome assembly of the mouse.</title>
        <authorList>
            <consortium name="Mouse Genome Sequencing Consortium"/>
            <person name="Church D.M."/>
            <person name="Goodstadt L."/>
            <person name="Hillier L.W."/>
            <person name="Zody M.C."/>
            <person name="Goldstein S."/>
            <person name="She X."/>
            <person name="Bult C.J."/>
            <person name="Agarwala R."/>
            <person name="Cherry J.L."/>
            <person name="DiCuccio M."/>
            <person name="Hlavina W."/>
            <person name="Kapustin Y."/>
            <person name="Meric P."/>
            <person name="Maglott D."/>
            <person name="Birtle Z."/>
            <person name="Marques A.C."/>
            <person name="Graves T."/>
            <person name="Zhou S."/>
            <person name="Teague B."/>
            <person name="Potamousis K."/>
            <person name="Churas C."/>
            <person name="Place M."/>
            <person name="Herschleb J."/>
            <person name="Runnheim R."/>
            <person name="Forrest D."/>
            <person name="Amos-Landgraf J."/>
            <person name="Schwartz D.C."/>
            <person name="Cheng Z."/>
            <person name="Lindblad-Toh K."/>
            <person name="Eichler E.E."/>
            <person name="Ponting C.P."/>
        </authorList>
    </citation>
    <scope>NUCLEOTIDE SEQUENCE [LARGE SCALE GENOMIC DNA]</scope>
    <source>
        <strain evidence="1 3">C57BL/6J</strain>
    </source>
</reference>
<sequence>RDPAPTEAGGDAVQHEICQSYWYLRAGQGALLQVPDAPGGAVRTGTA</sequence>
<evidence type="ECO:0000313" key="3">
    <source>
        <dbReference type="Proteomes" id="UP000000589"/>
    </source>
</evidence>
<reference evidence="1" key="3">
    <citation type="submission" date="2025-08" db="UniProtKB">
        <authorList>
            <consortium name="Ensembl"/>
        </authorList>
    </citation>
    <scope>IDENTIFICATION</scope>
    <source>
        <strain evidence="1">C57BL/6J</strain>
    </source>
</reference>
<dbReference type="Antibodypedia" id="14624">
    <property type="antibodies" value="388 antibodies from 32 providers"/>
</dbReference>
<dbReference type="AGR" id="MGI:1861942"/>
<dbReference type="GeneTree" id="ENSGT00940000159414"/>
<evidence type="ECO:0000313" key="2">
    <source>
        <dbReference type="MGI" id="MGI:1861942"/>
    </source>
</evidence>
<gene>
    <name evidence="1 2" type="primary">Gtf2ird1</name>
</gene>
<dbReference type="MGI" id="MGI:1861942">
    <property type="gene designation" value="Gtf2ird1"/>
</dbReference>
<proteinExistence type="predicted"/>
<reference evidence="1" key="4">
    <citation type="submission" date="2025-09" db="UniProtKB">
        <authorList>
            <consortium name="Ensembl"/>
        </authorList>
    </citation>
    <scope>IDENTIFICATION</scope>
    <source>
        <strain evidence="1">C57BL/6J</strain>
    </source>
</reference>
<evidence type="ECO:0000313" key="1">
    <source>
        <dbReference type="Ensembl" id="ENSMUSP00000143948.2"/>
    </source>
</evidence>
<organism evidence="1 3">
    <name type="scientific">Mus musculus</name>
    <name type="common">Mouse</name>
    <dbReference type="NCBI Taxonomy" id="10090"/>
    <lineage>
        <taxon>Eukaryota</taxon>
        <taxon>Metazoa</taxon>
        <taxon>Chordata</taxon>
        <taxon>Craniata</taxon>
        <taxon>Vertebrata</taxon>
        <taxon>Euteleostomi</taxon>
        <taxon>Mammalia</taxon>
        <taxon>Eutheria</taxon>
        <taxon>Euarchontoglires</taxon>
        <taxon>Glires</taxon>
        <taxon>Rodentia</taxon>
        <taxon>Myomorpha</taxon>
        <taxon>Muroidea</taxon>
        <taxon>Muridae</taxon>
        <taxon>Murinae</taxon>
        <taxon>Mus</taxon>
        <taxon>Mus</taxon>
    </lineage>
</organism>
<name>A0A0J9YU11_MOUSE</name>
<dbReference type="Proteomes" id="UP000000589">
    <property type="component" value="Chromosome 5"/>
</dbReference>